<dbReference type="PANTHER" id="PTHR31306:SF3">
    <property type="entry name" value="NUCLEOTIDE-DIPHOSPHO-SUGAR TRANSFERASE DOMAIN-CONTAINING PROTEIN"/>
    <property type="match status" value="1"/>
</dbReference>
<comment type="similarity">
    <text evidence="2">Belongs to the glycosyltransferase 77 family.</text>
</comment>
<keyword evidence="7" id="KW-1185">Reference proteome</keyword>
<comment type="caution">
    <text evidence="6">The sequence shown here is derived from an EMBL/GenBank/DDBJ whole genome shotgun (WGS) entry which is preliminary data.</text>
</comment>
<dbReference type="InterPro" id="IPR029044">
    <property type="entry name" value="Nucleotide-diphossugar_trans"/>
</dbReference>
<dbReference type="GeneID" id="83198002"/>
<evidence type="ECO:0000256" key="3">
    <source>
        <dbReference type="ARBA" id="ARBA00022676"/>
    </source>
</evidence>
<evidence type="ECO:0000313" key="6">
    <source>
        <dbReference type="EMBL" id="KAJ5246419.1"/>
    </source>
</evidence>
<accession>A0A9W9PGQ4</accession>
<evidence type="ECO:0000256" key="1">
    <source>
        <dbReference type="ARBA" id="ARBA00005664"/>
    </source>
</evidence>
<keyword evidence="4 6" id="KW-0808">Transferase</keyword>
<dbReference type="GO" id="GO:0016757">
    <property type="term" value="F:glycosyltransferase activity"/>
    <property type="evidence" value="ECO:0007669"/>
    <property type="project" value="UniProtKB-KW"/>
</dbReference>
<evidence type="ECO:0000256" key="2">
    <source>
        <dbReference type="ARBA" id="ARBA00007033"/>
    </source>
</evidence>
<dbReference type="OrthoDB" id="3763672at2759"/>
<dbReference type="GO" id="GO:0006487">
    <property type="term" value="P:protein N-linked glycosylation"/>
    <property type="evidence" value="ECO:0007669"/>
    <property type="project" value="TreeGrafter"/>
</dbReference>
<keyword evidence="3" id="KW-0328">Glycosyltransferase</keyword>
<dbReference type="InterPro" id="IPR008630">
    <property type="entry name" value="Glyco_trans_34"/>
</dbReference>
<evidence type="ECO:0000313" key="7">
    <source>
        <dbReference type="Proteomes" id="UP001150941"/>
    </source>
</evidence>
<proteinExistence type="inferred from homology"/>
<dbReference type="EMBL" id="JAPQKS010000002">
    <property type="protein sequence ID" value="KAJ5246419.1"/>
    <property type="molecule type" value="Genomic_DNA"/>
</dbReference>
<sequence>MVGFDQTKLLHRRTTGPLHLTGYAAKIHGYDYKLVQVQNMGSRYGTWAKVPAIREFLEHYQFVVFLDADVILTYPHLPLEWLFNYWAMHPQTLVAMAADPTEPVNDDERGNTFLNTGFVIAQRSVRTMELLRAWENCPGESQYQNCAHWVTHWPHEQGAFGTYLRYDFNRSSDIKVLPCAEANGCPNAAHTGCVGKFVRHYWYSKNSVTPAVDQSIQRYFLPYLHHAFLRDAQLDVLALEPENMAQD</sequence>
<comment type="similarity">
    <text evidence="1">Belongs to the glycosyltransferase 34 family.</text>
</comment>
<dbReference type="SUPFAM" id="SSF53448">
    <property type="entry name" value="Nucleotide-diphospho-sugar transferases"/>
    <property type="match status" value="1"/>
</dbReference>
<reference evidence="6" key="2">
    <citation type="journal article" date="2023" name="IMA Fungus">
        <title>Comparative genomic study of the Penicillium genus elucidates a diverse pangenome and 15 lateral gene transfer events.</title>
        <authorList>
            <person name="Petersen C."/>
            <person name="Sorensen T."/>
            <person name="Nielsen M.R."/>
            <person name="Sondergaard T.E."/>
            <person name="Sorensen J.L."/>
            <person name="Fitzpatrick D.A."/>
            <person name="Frisvad J.C."/>
            <person name="Nielsen K.L."/>
        </authorList>
    </citation>
    <scope>NUCLEOTIDE SEQUENCE</scope>
    <source>
        <strain evidence="6">IBT 19713</strain>
    </source>
</reference>
<dbReference type="Proteomes" id="UP001150941">
    <property type="component" value="Unassembled WGS sequence"/>
</dbReference>
<dbReference type="InterPro" id="IPR005069">
    <property type="entry name" value="Nucl-diP-sugar_transferase"/>
</dbReference>
<dbReference type="Gene3D" id="3.90.550.10">
    <property type="entry name" value="Spore Coat Polysaccharide Biosynthesis Protein SpsA, Chain A"/>
    <property type="match status" value="1"/>
</dbReference>
<dbReference type="RefSeq" id="XP_058333840.1">
    <property type="nucleotide sequence ID" value="XM_058470699.1"/>
</dbReference>
<dbReference type="PANTHER" id="PTHR31306">
    <property type="entry name" value="ALPHA-1,6-MANNOSYLTRANSFERASE MNN11-RELATED"/>
    <property type="match status" value="1"/>
</dbReference>
<dbReference type="GO" id="GO:0000139">
    <property type="term" value="C:Golgi membrane"/>
    <property type="evidence" value="ECO:0007669"/>
    <property type="project" value="TreeGrafter"/>
</dbReference>
<name>A0A9W9PGQ4_9EURO</name>
<gene>
    <name evidence="6" type="ORF">N7468_001402</name>
</gene>
<evidence type="ECO:0000259" key="5">
    <source>
        <dbReference type="Pfam" id="PF03407"/>
    </source>
</evidence>
<evidence type="ECO:0000256" key="4">
    <source>
        <dbReference type="ARBA" id="ARBA00022679"/>
    </source>
</evidence>
<reference evidence="6" key="1">
    <citation type="submission" date="2022-11" db="EMBL/GenBank/DDBJ databases">
        <authorList>
            <person name="Petersen C."/>
        </authorList>
    </citation>
    <scope>NUCLEOTIDE SEQUENCE</scope>
    <source>
        <strain evidence="6">IBT 19713</strain>
    </source>
</reference>
<feature type="domain" description="Nucleotide-diphospho-sugar transferase" evidence="5">
    <location>
        <begin position="46"/>
        <end position="199"/>
    </location>
</feature>
<organism evidence="6 7">
    <name type="scientific">Penicillium chermesinum</name>
    <dbReference type="NCBI Taxonomy" id="63820"/>
    <lineage>
        <taxon>Eukaryota</taxon>
        <taxon>Fungi</taxon>
        <taxon>Dikarya</taxon>
        <taxon>Ascomycota</taxon>
        <taxon>Pezizomycotina</taxon>
        <taxon>Eurotiomycetes</taxon>
        <taxon>Eurotiomycetidae</taxon>
        <taxon>Eurotiales</taxon>
        <taxon>Aspergillaceae</taxon>
        <taxon>Penicillium</taxon>
    </lineage>
</organism>
<protein>
    <submittedName>
        <fullName evidence="6">Galactosyl transferase</fullName>
    </submittedName>
</protein>
<dbReference type="Pfam" id="PF03407">
    <property type="entry name" value="Nucleotid_trans"/>
    <property type="match status" value="1"/>
</dbReference>
<dbReference type="AlphaFoldDB" id="A0A9W9PGQ4"/>